<sequence>MLSAIFGKKSDHPLADIKSAQSLLEDLPRNDAFRSLTELTELIELLSEQAEFKLDHQFAVLRLFDEAAQPYVRKLVREYFTPFEINKFQENRLWLALGKWSRQVADAYFKLFTAYCNGARGSSAIRAQVPLLTASAVHSMMWQLKYTCSHYDQIDNSIWNNLLQLFRHAERLGYLDTPVSLYPGMIGNTSVKCEVGNLMVWYDSGLVALSPLYIHLTERIVAHYRSAIDIHAEISQHSRLVFDLNRPAEPSRINMGATTHPAMRFIGMPAMQARLEELMKVLKKNIVPDEISLGGNYEAEAVRNAVQYLLNYVIAPPVRRNIRRLVDVKLKVVDSFDNVIEQTGAGLNFGEDRGKPEQWVTEEISASGFSAVVPATGNGIIGIGSLLGIQPEGVPHWGIAVVRRMVRDEANQLRVAAEILSNQITGVVLNQNSVPGGAIENGQPALWLNARRNDSISEGQLLMRADTFSPGRSLQIVMDGKSYLLMPVGLQEKGLDYDLAKFRFVVQETGEE</sequence>
<dbReference type="AlphaFoldDB" id="A0A139BWY7"/>
<name>A0A139BWY7_9PROT</name>
<evidence type="ECO:0000313" key="1">
    <source>
        <dbReference type="EMBL" id="KXS33516.1"/>
    </source>
</evidence>
<gene>
    <name evidence="1" type="ORF">AWT59_0397</name>
</gene>
<organism evidence="1 2">
    <name type="scientific">Candidatus Gallionella acididurans</name>
    <dbReference type="NCBI Taxonomy" id="1796491"/>
    <lineage>
        <taxon>Bacteria</taxon>
        <taxon>Pseudomonadati</taxon>
        <taxon>Pseudomonadota</taxon>
        <taxon>Betaproteobacteria</taxon>
        <taxon>Nitrosomonadales</taxon>
        <taxon>Gallionellaceae</taxon>
        <taxon>Gallionella</taxon>
    </lineage>
</organism>
<dbReference type="Proteomes" id="UP000070578">
    <property type="component" value="Unassembled WGS sequence"/>
</dbReference>
<reference evidence="1 2" key="2">
    <citation type="submission" date="2016-03" db="EMBL/GenBank/DDBJ databases">
        <title>New uncultured bacterium of the family Gallionellaceae from acid mine drainage: description and reconstruction of genome based on metagenomic analysis of microbial community.</title>
        <authorList>
            <person name="Kadnikov V."/>
            <person name="Ivasenko D."/>
            <person name="Beletsky A."/>
            <person name="Mardanov A."/>
            <person name="Danilova E."/>
            <person name="Pimenov N."/>
            <person name="Karnachuk O."/>
            <person name="Ravin N."/>
        </authorList>
    </citation>
    <scope>NUCLEOTIDE SEQUENCE [LARGE SCALE GENOMIC DNA]</scope>
    <source>
        <strain evidence="1">ShG14-8</strain>
    </source>
</reference>
<evidence type="ECO:0000313" key="2">
    <source>
        <dbReference type="Proteomes" id="UP000070578"/>
    </source>
</evidence>
<dbReference type="EMBL" id="LSLI01000005">
    <property type="protein sequence ID" value="KXS33516.1"/>
    <property type="molecule type" value="Genomic_DNA"/>
</dbReference>
<protein>
    <submittedName>
        <fullName evidence="1">Uncharacterized protein</fullName>
    </submittedName>
</protein>
<comment type="caution">
    <text evidence="1">The sequence shown here is derived from an EMBL/GenBank/DDBJ whole genome shotgun (WGS) entry which is preliminary data.</text>
</comment>
<proteinExistence type="predicted"/>
<accession>A0A139BWY7</accession>
<reference evidence="1 2" key="1">
    <citation type="submission" date="2016-02" db="EMBL/GenBank/DDBJ databases">
        <authorList>
            <person name="Wen L."/>
            <person name="He K."/>
            <person name="Yang H."/>
        </authorList>
    </citation>
    <scope>NUCLEOTIDE SEQUENCE [LARGE SCALE GENOMIC DNA]</scope>
    <source>
        <strain evidence="1">ShG14-8</strain>
    </source>
</reference>